<keyword evidence="4" id="KW-1185">Reference proteome</keyword>
<dbReference type="SUPFAM" id="SSF52540">
    <property type="entry name" value="P-loop containing nucleoside triphosphate hydrolases"/>
    <property type="match status" value="1"/>
</dbReference>
<dbReference type="PROSITE" id="PS51420">
    <property type="entry name" value="RHO"/>
    <property type="match status" value="1"/>
</dbReference>
<evidence type="ECO:0000256" key="2">
    <source>
        <dbReference type="ARBA" id="ARBA00023134"/>
    </source>
</evidence>
<dbReference type="Gene3D" id="3.40.50.300">
    <property type="entry name" value="P-loop containing nucleotide triphosphate hydrolases"/>
    <property type="match status" value="1"/>
</dbReference>
<dbReference type="GO" id="GO:0003924">
    <property type="term" value="F:GTPase activity"/>
    <property type="evidence" value="ECO:0007669"/>
    <property type="project" value="InterPro"/>
</dbReference>
<comment type="caution">
    <text evidence="3">The sequence shown here is derived from an EMBL/GenBank/DDBJ whole genome shotgun (WGS) entry which is preliminary data.</text>
</comment>
<dbReference type="InterPro" id="IPR027417">
    <property type="entry name" value="P-loop_NTPase"/>
</dbReference>
<reference evidence="3 4" key="1">
    <citation type="journal article" date="2016" name="Genome Biol. Evol.">
        <title>Gene Family Evolution Reflects Adaptation to Soil Environmental Stressors in the Genome of the Collembolan Orchesella cincta.</title>
        <authorList>
            <person name="Faddeeva-Vakhrusheva A."/>
            <person name="Derks M.F."/>
            <person name="Anvar S.Y."/>
            <person name="Agamennone V."/>
            <person name="Suring W."/>
            <person name="Smit S."/>
            <person name="van Straalen N.M."/>
            <person name="Roelofs D."/>
        </authorList>
    </citation>
    <scope>NUCLEOTIDE SEQUENCE [LARGE SCALE GENOMIC DNA]</scope>
    <source>
        <tissue evidence="3">Mixed pool</tissue>
    </source>
</reference>
<organism evidence="3 4">
    <name type="scientific">Orchesella cincta</name>
    <name type="common">Springtail</name>
    <name type="synonym">Podura cincta</name>
    <dbReference type="NCBI Taxonomy" id="48709"/>
    <lineage>
        <taxon>Eukaryota</taxon>
        <taxon>Metazoa</taxon>
        <taxon>Ecdysozoa</taxon>
        <taxon>Arthropoda</taxon>
        <taxon>Hexapoda</taxon>
        <taxon>Collembola</taxon>
        <taxon>Entomobryomorpha</taxon>
        <taxon>Entomobryoidea</taxon>
        <taxon>Orchesellidae</taxon>
        <taxon>Orchesellinae</taxon>
        <taxon>Orchesella</taxon>
    </lineage>
</organism>
<sequence length="231" mass="25976">TIFMFTNQSKQKHLANVKCRDPAINHTSLSNLRANGKQNSAAATSATRPYKIMLVGDGMVGKSAICKSYINKTPYLAYQPTISETHEITVSIHKKDYLVILWDTNAGEEWDGLRIQDYKNTDCFILCYAINDPTSLSNVETRWILELRKHCPNVPVLLVGTKTDIRTPSNRWISEEEGDILKTKVKAEGFIECSSKSIASIEGVFILAVSIAEKYRESETQSNSRRLCLIL</sequence>
<dbReference type="PRINTS" id="PR00449">
    <property type="entry name" value="RASTRNSFRMNG"/>
</dbReference>
<dbReference type="CDD" id="cd00157">
    <property type="entry name" value="Rho"/>
    <property type="match status" value="1"/>
</dbReference>
<evidence type="ECO:0000313" key="3">
    <source>
        <dbReference type="EMBL" id="ODM98376.1"/>
    </source>
</evidence>
<dbReference type="InterPro" id="IPR005225">
    <property type="entry name" value="Small_GTP-bd"/>
</dbReference>
<evidence type="ECO:0000313" key="4">
    <source>
        <dbReference type="Proteomes" id="UP000094527"/>
    </source>
</evidence>
<dbReference type="OMA" id="VETRWIL"/>
<dbReference type="GO" id="GO:0001667">
    <property type="term" value="P:ameboidal-type cell migration"/>
    <property type="evidence" value="ECO:0007669"/>
    <property type="project" value="UniProtKB-ARBA"/>
</dbReference>
<dbReference type="GO" id="GO:0003006">
    <property type="term" value="P:developmental process involved in reproduction"/>
    <property type="evidence" value="ECO:0007669"/>
    <property type="project" value="UniProtKB-ARBA"/>
</dbReference>
<accession>A0A1D2MZA5</accession>
<proteinExistence type="predicted"/>
<dbReference type="NCBIfam" id="TIGR00231">
    <property type="entry name" value="small_GTP"/>
    <property type="match status" value="1"/>
</dbReference>
<dbReference type="GO" id="GO:0007264">
    <property type="term" value="P:small GTPase-mediated signal transduction"/>
    <property type="evidence" value="ECO:0007669"/>
    <property type="project" value="InterPro"/>
</dbReference>
<dbReference type="OrthoDB" id="8830751at2759"/>
<gene>
    <name evidence="3" type="ORF">Ocin01_08302</name>
</gene>
<dbReference type="STRING" id="48709.A0A1D2MZA5"/>
<dbReference type="SMART" id="SM00175">
    <property type="entry name" value="RAB"/>
    <property type="match status" value="1"/>
</dbReference>
<keyword evidence="1" id="KW-0547">Nucleotide-binding</keyword>
<dbReference type="InterPro" id="IPR003578">
    <property type="entry name" value="Small_GTPase_Rho"/>
</dbReference>
<evidence type="ECO:0000256" key="1">
    <source>
        <dbReference type="ARBA" id="ARBA00022741"/>
    </source>
</evidence>
<dbReference type="GO" id="GO:0005525">
    <property type="term" value="F:GTP binding"/>
    <property type="evidence" value="ECO:0007669"/>
    <property type="project" value="UniProtKB-KW"/>
</dbReference>
<dbReference type="GO" id="GO:0035006">
    <property type="term" value="P:melanization defense response"/>
    <property type="evidence" value="ECO:0007669"/>
    <property type="project" value="UniProtKB-ARBA"/>
</dbReference>
<dbReference type="EMBL" id="LJIJ01000361">
    <property type="protein sequence ID" value="ODM98376.1"/>
    <property type="molecule type" value="Genomic_DNA"/>
</dbReference>
<keyword evidence="2" id="KW-0342">GTP-binding</keyword>
<dbReference type="SMART" id="SM00174">
    <property type="entry name" value="RHO"/>
    <property type="match status" value="1"/>
</dbReference>
<dbReference type="AlphaFoldDB" id="A0A1D2MZA5"/>
<dbReference type="PROSITE" id="PS51419">
    <property type="entry name" value="RAB"/>
    <property type="match status" value="1"/>
</dbReference>
<dbReference type="PROSITE" id="PS51421">
    <property type="entry name" value="RAS"/>
    <property type="match status" value="1"/>
</dbReference>
<dbReference type="PANTHER" id="PTHR24072">
    <property type="entry name" value="RHO FAMILY GTPASE"/>
    <property type="match status" value="1"/>
</dbReference>
<protein>
    <submittedName>
        <fullName evidence="3">Ras-like GTP-binding protein RhoL</fullName>
    </submittedName>
</protein>
<dbReference type="GO" id="GO:0022412">
    <property type="term" value="P:cellular process involved in reproduction in multicellular organism"/>
    <property type="evidence" value="ECO:0007669"/>
    <property type="project" value="UniProtKB-ARBA"/>
</dbReference>
<dbReference type="SMART" id="SM00173">
    <property type="entry name" value="RAS"/>
    <property type="match status" value="1"/>
</dbReference>
<dbReference type="Proteomes" id="UP000094527">
    <property type="component" value="Unassembled WGS sequence"/>
</dbReference>
<dbReference type="GO" id="GO:0035099">
    <property type="term" value="P:hemocyte migration"/>
    <property type="evidence" value="ECO:0007669"/>
    <property type="project" value="UniProtKB-ARBA"/>
</dbReference>
<feature type="non-terminal residue" evidence="3">
    <location>
        <position position="1"/>
    </location>
</feature>
<dbReference type="InterPro" id="IPR001806">
    <property type="entry name" value="Small_GTPase"/>
</dbReference>
<dbReference type="Pfam" id="PF00071">
    <property type="entry name" value="Ras"/>
    <property type="match status" value="1"/>
</dbReference>
<name>A0A1D2MZA5_ORCCI</name>